<dbReference type="Proteomes" id="UP000019131">
    <property type="component" value="Unassembled WGS sequence"/>
</dbReference>
<accession>W4UZ72</accession>
<dbReference type="AlphaFoldDB" id="W4UZ72"/>
<evidence type="ECO:0000313" key="2">
    <source>
        <dbReference type="Proteomes" id="UP000019131"/>
    </source>
</evidence>
<evidence type="ECO:0000313" key="1">
    <source>
        <dbReference type="EMBL" id="GAE86127.1"/>
    </source>
</evidence>
<gene>
    <name evidence="1" type="ORF">JCM10512_4616</name>
</gene>
<proteinExistence type="predicted"/>
<dbReference type="STRING" id="1445607.JCM10512_4616"/>
<sequence length="70" mass="7818">MKTSDEWYTPAEIIQSLGEFDLDPASSPEATGRTVRQGISIPPKKTVWKKTGTAGYGSIRLIRIRWYSSS</sequence>
<comment type="caution">
    <text evidence="1">The sequence shown here is derived from an EMBL/GenBank/DDBJ whole genome shotgun (WGS) entry which is preliminary data.</text>
</comment>
<organism evidence="1 2">
    <name type="scientific">Bacteroides reticulotermitis JCM 10512</name>
    <dbReference type="NCBI Taxonomy" id="1445607"/>
    <lineage>
        <taxon>Bacteria</taxon>
        <taxon>Pseudomonadati</taxon>
        <taxon>Bacteroidota</taxon>
        <taxon>Bacteroidia</taxon>
        <taxon>Bacteroidales</taxon>
        <taxon>Bacteroidaceae</taxon>
        <taxon>Bacteroides</taxon>
    </lineage>
</organism>
<dbReference type="EMBL" id="BAIV01000037">
    <property type="protein sequence ID" value="GAE86127.1"/>
    <property type="molecule type" value="Genomic_DNA"/>
</dbReference>
<name>W4UZ72_9BACE</name>
<reference evidence="1 2" key="1">
    <citation type="journal article" date="2014" name="Genome Announc.">
        <title>Draft Genome Sequence of Bacteroides reticulotermitis Strain JCM 10512T, Isolated from the Gut of a Termite.</title>
        <authorList>
            <person name="Yuki M."/>
            <person name="Oshima K."/>
            <person name="Suda W."/>
            <person name="Sakamoto M."/>
            <person name="Iida T."/>
            <person name="Hattori M."/>
            <person name="Ohkuma M."/>
        </authorList>
    </citation>
    <scope>NUCLEOTIDE SEQUENCE [LARGE SCALE GENOMIC DNA]</scope>
    <source>
        <strain evidence="1 2">JCM 10512</strain>
    </source>
</reference>
<keyword evidence="2" id="KW-1185">Reference proteome</keyword>
<protein>
    <submittedName>
        <fullName evidence="1">Uncharacterized protein</fullName>
    </submittedName>
</protein>